<evidence type="ECO:0000313" key="2">
    <source>
        <dbReference type="Proteomes" id="UP001062846"/>
    </source>
</evidence>
<protein>
    <submittedName>
        <fullName evidence="1">Uncharacterized protein</fullName>
    </submittedName>
</protein>
<organism evidence="1 2">
    <name type="scientific">Rhododendron molle</name>
    <name type="common">Chinese azalea</name>
    <name type="synonym">Azalea mollis</name>
    <dbReference type="NCBI Taxonomy" id="49168"/>
    <lineage>
        <taxon>Eukaryota</taxon>
        <taxon>Viridiplantae</taxon>
        <taxon>Streptophyta</taxon>
        <taxon>Embryophyta</taxon>
        <taxon>Tracheophyta</taxon>
        <taxon>Spermatophyta</taxon>
        <taxon>Magnoliopsida</taxon>
        <taxon>eudicotyledons</taxon>
        <taxon>Gunneridae</taxon>
        <taxon>Pentapetalae</taxon>
        <taxon>asterids</taxon>
        <taxon>Ericales</taxon>
        <taxon>Ericaceae</taxon>
        <taxon>Ericoideae</taxon>
        <taxon>Rhodoreae</taxon>
        <taxon>Rhododendron</taxon>
    </lineage>
</organism>
<keyword evidence="2" id="KW-1185">Reference proteome</keyword>
<accession>A0ACC0Q8K9</accession>
<comment type="caution">
    <text evidence="1">The sequence shown here is derived from an EMBL/GenBank/DDBJ whole genome shotgun (WGS) entry which is preliminary data.</text>
</comment>
<dbReference type="EMBL" id="CM046388">
    <property type="protein sequence ID" value="KAI8574075.1"/>
    <property type="molecule type" value="Genomic_DNA"/>
</dbReference>
<dbReference type="Proteomes" id="UP001062846">
    <property type="component" value="Chromosome 1"/>
</dbReference>
<sequence length="107" mass="12023">MDAVSYLRLSLSKLSPIPASILRFSNPIYFSSSASSPPTAAQPSPAPPPPSHPTNHHVGRDKWEPFRKKKVVMRVGYVGSDYRGQFPLLCLHLIAYIYSSQCWFIVY</sequence>
<proteinExistence type="predicted"/>
<gene>
    <name evidence="1" type="ORF">RHMOL_Rhmol01G0326500</name>
</gene>
<reference evidence="1" key="1">
    <citation type="submission" date="2022-02" db="EMBL/GenBank/DDBJ databases">
        <title>Plant Genome Project.</title>
        <authorList>
            <person name="Zhang R.-G."/>
        </authorList>
    </citation>
    <scope>NUCLEOTIDE SEQUENCE</scope>
    <source>
        <strain evidence="1">AT1</strain>
    </source>
</reference>
<name>A0ACC0Q8K9_RHOML</name>
<evidence type="ECO:0000313" key="1">
    <source>
        <dbReference type="EMBL" id="KAI8574075.1"/>
    </source>
</evidence>